<keyword evidence="7" id="KW-0443">Lipid metabolism</keyword>
<gene>
    <name evidence="10" type="primary">vlmJ</name>
    <name evidence="10" type="ordered locus">KSE_09170</name>
</gene>
<organism evidence="10 11">
    <name type="scientific">Kitasatospora setae (strain ATCC 33774 / DSM 43861 / JCM 3304 / KCC A-0304 / NBRC 14216 / KM-6054)</name>
    <name type="common">Streptomyces setae</name>
    <dbReference type="NCBI Taxonomy" id="452652"/>
    <lineage>
        <taxon>Bacteria</taxon>
        <taxon>Bacillati</taxon>
        <taxon>Actinomycetota</taxon>
        <taxon>Actinomycetes</taxon>
        <taxon>Kitasatosporales</taxon>
        <taxon>Streptomycetaceae</taxon>
        <taxon>Kitasatospora</taxon>
    </lineage>
</organism>
<dbReference type="Pfam" id="PF00781">
    <property type="entry name" value="DAGK_cat"/>
    <property type="match status" value="1"/>
</dbReference>
<dbReference type="Gene3D" id="2.60.200.40">
    <property type="match status" value="1"/>
</dbReference>
<evidence type="ECO:0000256" key="4">
    <source>
        <dbReference type="ARBA" id="ARBA00022741"/>
    </source>
</evidence>
<dbReference type="RefSeq" id="WP_014134073.1">
    <property type="nucleotide sequence ID" value="NC_016109.1"/>
</dbReference>
<dbReference type="eggNOG" id="COG1597">
    <property type="taxonomic scope" value="Bacteria"/>
</dbReference>
<keyword evidence="6" id="KW-0067">ATP-binding</keyword>
<dbReference type="InterPro" id="IPR016064">
    <property type="entry name" value="NAD/diacylglycerol_kinase_sf"/>
</dbReference>
<evidence type="ECO:0000256" key="6">
    <source>
        <dbReference type="ARBA" id="ARBA00022840"/>
    </source>
</evidence>
<dbReference type="InterPro" id="IPR045540">
    <property type="entry name" value="YegS/DAGK_C"/>
</dbReference>
<dbReference type="STRING" id="452652.KSE_09170"/>
<dbReference type="EMBL" id="AP010968">
    <property type="protein sequence ID" value="BAJ26754.1"/>
    <property type="molecule type" value="Genomic_DNA"/>
</dbReference>
<dbReference type="Gene3D" id="3.40.50.10330">
    <property type="entry name" value="Probable inorganic polyphosphate/atp-NAD kinase, domain 1"/>
    <property type="match status" value="1"/>
</dbReference>
<sequence>MAHVGPAGVPGRTVIIANPRAGGTDEGLVGRVESACRRHGGRVDVRWTRGHGHAAGLARKCLESPDSPDLIVSIGGDGTFSEVATGVVGAPALGRAVSLLVLPGGTGNSNYRSLWDDAPWHRAVEAAFTGSGAERRLLDLARVPDPERLVVLGASTGLFAAATAEARGLAIAGRSRYRAALASATASFVPYPGRVTVDGEVLHEGETLLVNVGGGRHRAGVLNVLPLSVRDDGLLDVCVVGAGAAPARVLESMRDGAHLGLPGVRYATGRRIVVERTDGRVLEWESDGEVGPADRSRLVLDVLPGLLPVIASADRPGG</sequence>
<keyword evidence="7" id="KW-0594">Phospholipid biosynthesis</keyword>
<evidence type="ECO:0000256" key="8">
    <source>
        <dbReference type="ARBA" id="ARBA00023264"/>
    </source>
</evidence>
<evidence type="ECO:0000256" key="1">
    <source>
        <dbReference type="ARBA" id="ARBA00001946"/>
    </source>
</evidence>
<dbReference type="SUPFAM" id="SSF111331">
    <property type="entry name" value="NAD kinase/diacylglycerol kinase-like"/>
    <property type="match status" value="1"/>
</dbReference>
<dbReference type="PANTHER" id="PTHR12358:SF106">
    <property type="entry name" value="LIPID KINASE YEGS"/>
    <property type="match status" value="1"/>
</dbReference>
<dbReference type="HOGENOM" id="CLU_045532_0_2_11"/>
<evidence type="ECO:0000256" key="2">
    <source>
        <dbReference type="ARBA" id="ARBA00005983"/>
    </source>
</evidence>
<evidence type="ECO:0000256" key="3">
    <source>
        <dbReference type="ARBA" id="ARBA00022679"/>
    </source>
</evidence>
<dbReference type="GO" id="GO:0005886">
    <property type="term" value="C:plasma membrane"/>
    <property type="evidence" value="ECO:0007669"/>
    <property type="project" value="TreeGrafter"/>
</dbReference>
<keyword evidence="7" id="KW-0444">Lipid biosynthesis</keyword>
<dbReference type="Pfam" id="PF19279">
    <property type="entry name" value="YegS_C"/>
    <property type="match status" value="1"/>
</dbReference>
<dbReference type="InterPro" id="IPR050187">
    <property type="entry name" value="Lipid_Phosphate_FormReg"/>
</dbReference>
<dbReference type="AlphaFoldDB" id="E4N6C3"/>
<evidence type="ECO:0000313" key="10">
    <source>
        <dbReference type="EMBL" id="BAJ26754.1"/>
    </source>
</evidence>
<dbReference type="PANTHER" id="PTHR12358">
    <property type="entry name" value="SPHINGOSINE KINASE"/>
    <property type="match status" value="1"/>
</dbReference>
<evidence type="ECO:0000256" key="5">
    <source>
        <dbReference type="ARBA" id="ARBA00022777"/>
    </source>
</evidence>
<dbReference type="PATRIC" id="fig|452652.3.peg.906"/>
<dbReference type="SMART" id="SM00046">
    <property type="entry name" value="DAGKc"/>
    <property type="match status" value="1"/>
</dbReference>
<dbReference type="Proteomes" id="UP000007076">
    <property type="component" value="Chromosome"/>
</dbReference>
<accession>E4N6C3</accession>
<proteinExistence type="inferred from homology"/>
<reference evidence="10 11" key="1">
    <citation type="journal article" date="2010" name="DNA Res.">
        <title>Genome sequence of Kitasatospora setae NBRC 14216T: an evolutionary snapshot of the family Streptomycetaceae.</title>
        <authorList>
            <person name="Ichikawa N."/>
            <person name="Oguchi A."/>
            <person name="Ikeda H."/>
            <person name="Ishikawa J."/>
            <person name="Kitani S."/>
            <person name="Watanabe Y."/>
            <person name="Nakamura S."/>
            <person name="Katano Y."/>
            <person name="Kishi E."/>
            <person name="Sasagawa M."/>
            <person name="Ankai A."/>
            <person name="Fukui S."/>
            <person name="Hashimoto Y."/>
            <person name="Kamata S."/>
            <person name="Otoguro M."/>
            <person name="Tanikawa S."/>
            <person name="Nihira T."/>
            <person name="Horinouchi S."/>
            <person name="Ohnishi Y."/>
            <person name="Hayakawa M."/>
            <person name="Kuzuyama T."/>
            <person name="Arisawa A."/>
            <person name="Nomoto F."/>
            <person name="Miura H."/>
            <person name="Takahashi Y."/>
            <person name="Fujita N."/>
        </authorList>
    </citation>
    <scope>NUCLEOTIDE SEQUENCE [LARGE SCALE GENOMIC DNA]</scope>
    <source>
        <strain evidence="11">ATCC 33774 / DSM 43861 / JCM 3304 / KCC A-0304 / NBRC 14216 / KM-6054</strain>
    </source>
</reference>
<dbReference type="InterPro" id="IPR001206">
    <property type="entry name" value="Diacylglycerol_kinase_cat_dom"/>
</dbReference>
<evidence type="ECO:0000256" key="7">
    <source>
        <dbReference type="ARBA" id="ARBA00023209"/>
    </source>
</evidence>
<dbReference type="PROSITE" id="PS50146">
    <property type="entry name" value="DAGK"/>
    <property type="match status" value="1"/>
</dbReference>
<dbReference type="GO" id="GO:0004143">
    <property type="term" value="F:ATP-dependent diacylglycerol kinase activity"/>
    <property type="evidence" value="ECO:0007669"/>
    <property type="project" value="TreeGrafter"/>
</dbReference>
<protein>
    <submittedName>
        <fullName evidence="10">Putative VlmJ homolog</fullName>
    </submittedName>
</protein>
<evidence type="ECO:0000313" key="11">
    <source>
        <dbReference type="Proteomes" id="UP000007076"/>
    </source>
</evidence>
<name>E4N6C3_KITSK</name>
<keyword evidence="3" id="KW-0808">Transferase</keyword>
<evidence type="ECO:0000259" key="9">
    <source>
        <dbReference type="PROSITE" id="PS50146"/>
    </source>
</evidence>
<keyword evidence="5" id="KW-0418">Kinase</keyword>
<keyword evidence="4" id="KW-0547">Nucleotide-binding</keyword>
<feature type="domain" description="DAGKc" evidence="9">
    <location>
        <begin position="8"/>
        <end position="147"/>
    </location>
</feature>
<dbReference type="InterPro" id="IPR017438">
    <property type="entry name" value="ATP-NAD_kinase_N"/>
</dbReference>
<dbReference type="KEGG" id="ksk:KSE_09170"/>
<comment type="cofactor">
    <cofactor evidence="1">
        <name>Mg(2+)</name>
        <dbReference type="ChEBI" id="CHEBI:18420"/>
    </cofactor>
</comment>
<keyword evidence="8" id="KW-1208">Phospholipid metabolism</keyword>
<dbReference type="GO" id="GO:0008654">
    <property type="term" value="P:phospholipid biosynthetic process"/>
    <property type="evidence" value="ECO:0007669"/>
    <property type="project" value="UniProtKB-KW"/>
</dbReference>
<keyword evidence="11" id="KW-1185">Reference proteome</keyword>
<dbReference type="GO" id="GO:0005524">
    <property type="term" value="F:ATP binding"/>
    <property type="evidence" value="ECO:0007669"/>
    <property type="project" value="UniProtKB-KW"/>
</dbReference>
<comment type="similarity">
    <text evidence="2">Belongs to the diacylglycerol/lipid kinase family.</text>
</comment>